<dbReference type="CDD" id="cd06170">
    <property type="entry name" value="LuxR_C_like"/>
    <property type="match status" value="1"/>
</dbReference>
<evidence type="ECO:0000313" key="3">
    <source>
        <dbReference type="Proteomes" id="UP001501474"/>
    </source>
</evidence>
<proteinExistence type="predicted"/>
<protein>
    <submittedName>
        <fullName evidence="2">Helix-turn-helix transcriptional regulator</fullName>
    </submittedName>
</protein>
<gene>
    <name evidence="2" type="ORF">GCM10010104_06010</name>
</gene>
<name>A0ABN3D596_9ACTN</name>
<organism evidence="2 3">
    <name type="scientific">Streptomyces indiaensis</name>
    <dbReference type="NCBI Taxonomy" id="284033"/>
    <lineage>
        <taxon>Bacteria</taxon>
        <taxon>Bacillati</taxon>
        <taxon>Actinomycetota</taxon>
        <taxon>Actinomycetes</taxon>
        <taxon>Kitasatosporales</taxon>
        <taxon>Streptomycetaceae</taxon>
        <taxon>Streptomyces</taxon>
    </lineage>
</organism>
<dbReference type="PROSITE" id="PS50043">
    <property type="entry name" value="HTH_LUXR_2"/>
    <property type="match status" value="1"/>
</dbReference>
<accession>A0ABN3D596</accession>
<feature type="domain" description="HTH luxR-type" evidence="1">
    <location>
        <begin position="248"/>
        <end position="313"/>
    </location>
</feature>
<reference evidence="2 3" key="1">
    <citation type="journal article" date="2019" name="Int. J. Syst. Evol. Microbiol.">
        <title>The Global Catalogue of Microorganisms (GCM) 10K type strain sequencing project: providing services to taxonomists for standard genome sequencing and annotation.</title>
        <authorList>
            <consortium name="The Broad Institute Genomics Platform"/>
            <consortium name="The Broad Institute Genome Sequencing Center for Infectious Disease"/>
            <person name="Wu L."/>
            <person name="Ma J."/>
        </authorList>
    </citation>
    <scope>NUCLEOTIDE SEQUENCE [LARGE SCALE GENOMIC DNA]</scope>
    <source>
        <strain evidence="2 3">JCM 3053</strain>
    </source>
</reference>
<dbReference type="InterPro" id="IPR000792">
    <property type="entry name" value="Tscrpt_reg_LuxR_C"/>
</dbReference>
<sequence>MYSLAVRQRQVRLGGLSETLGWNRERTAAAVEKLCRYNLLVPVHQDGETFSVSTPRHAASRLLAPLDRQIETLEREAFRLRADLGKYQVAYTEAVAGSDRNLEFVTLVGHDAINAELERAAARCQEEVLTAQPGGGRSAESLESAWSATKDMLDRGIRMRTVYQHSARFSPATRRYVNQVTKHGGQVRSLEEFAERLIIFDRKVAFIPARSDREVALAIYQPAIVEFLVGIFERAWLLGTPFPAQNRAPDVQVLLSGVRLSIIKLLADGETDETIARRMGLSVRTCRSHISKIYETFGARSRCQLGVFIANSGLLDGNADDMVGENAS</sequence>
<dbReference type="InterPro" id="IPR036388">
    <property type="entry name" value="WH-like_DNA-bd_sf"/>
</dbReference>
<dbReference type="SUPFAM" id="SSF56024">
    <property type="entry name" value="Phospholipase D/nuclease"/>
    <property type="match status" value="1"/>
</dbReference>
<dbReference type="SMART" id="SM00421">
    <property type="entry name" value="HTH_LUXR"/>
    <property type="match status" value="1"/>
</dbReference>
<dbReference type="SUPFAM" id="SSF46894">
    <property type="entry name" value="C-terminal effector domain of the bipartite response regulators"/>
    <property type="match status" value="1"/>
</dbReference>
<comment type="caution">
    <text evidence="2">The sequence shown here is derived from an EMBL/GenBank/DDBJ whole genome shotgun (WGS) entry which is preliminary data.</text>
</comment>
<dbReference type="InterPro" id="IPR016032">
    <property type="entry name" value="Sig_transdc_resp-reg_C-effctor"/>
</dbReference>
<dbReference type="PANTHER" id="PTHR34293:SF1">
    <property type="entry name" value="HTH-TYPE TRANSCRIPTIONAL REGULATOR TRMBL2"/>
    <property type="match status" value="1"/>
</dbReference>
<evidence type="ECO:0000313" key="2">
    <source>
        <dbReference type="EMBL" id="GAA2219437.1"/>
    </source>
</evidence>
<dbReference type="EMBL" id="BAAART010000011">
    <property type="protein sequence ID" value="GAA2219437.1"/>
    <property type="molecule type" value="Genomic_DNA"/>
</dbReference>
<dbReference type="Proteomes" id="UP001501474">
    <property type="component" value="Unassembled WGS sequence"/>
</dbReference>
<dbReference type="Pfam" id="PF00196">
    <property type="entry name" value="GerE"/>
    <property type="match status" value="1"/>
</dbReference>
<evidence type="ECO:0000259" key="1">
    <source>
        <dbReference type="PROSITE" id="PS50043"/>
    </source>
</evidence>
<dbReference type="InterPro" id="IPR051797">
    <property type="entry name" value="TrmB-like"/>
</dbReference>
<dbReference type="PANTHER" id="PTHR34293">
    <property type="entry name" value="HTH-TYPE TRANSCRIPTIONAL REGULATOR TRMBL2"/>
    <property type="match status" value="1"/>
</dbReference>
<dbReference type="Gene3D" id="1.10.10.10">
    <property type="entry name" value="Winged helix-like DNA-binding domain superfamily/Winged helix DNA-binding domain"/>
    <property type="match status" value="1"/>
</dbReference>
<keyword evidence="3" id="KW-1185">Reference proteome</keyword>